<protein>
    <submittedName>
        <fullName evidence="1">Uncharacterized protein</fullName>
    </submittedName>
</protein>
<name>A0A6A4KRQ0_9ERIC</name>
<gene>
    <name evidence="1" type="ORF">C3L33_22110</name>
</gene>
<dbReference type="Pfam" id="PF20175">
    <property type="entry name" value="Tra1_central"/>
    <property type="match status" value="2"/>
</dbReference>
<dbReference type="EMBL" id="QEFC01003986">
    <property type="protein sequence ID" value="KAE9446001.1"/>
    <property type="molecule type" value="Genomic_DNA"/>
</dbReference>
<sequence>MCYSTFIRVLVGTGRACFETLRPLAYSLLAELVHHVRSDLSLSQVVPVLRSDEGVMELLHCWQDANTESSLFMLKSSIVSLLFSLEVREEILLLVNSQILLSFLMRGWDFGRHSLVMIIFLRAYGKYSCLWASEVGYNSVWSSNTRYLCIVVMQLSRIIYLFSSNMHDASLSLGIHTTCARLMLNLVEPIFEKGIDKSSMDEARVLLGRILDAFVGKFNTFKHTIPQVLKFRCYRLSEFQWIHF</sequence>
<dbReference type="InterPro" id="IPR046807">
    <property type="entry name" value="Tra1_central"/>
</dbReference>
<proteinExistence type="predicted"/>
<evidence type="ECO:0000313" key="1">
    <source>
        <dbReference type="EMBL" id="KAE9446001.1"/>
    </source>
</evidence>
<feature type="non-terminal residue" evidence="1">
    <location>
        <position position="1"/>
    </location>
</feature>
<comment type="caution">
    <text evidence="1">The sequence shown here is derived from an EMBL/GenBank/DDBJ whole genome shotgun (WGS) entry which is preliminary data.</text>
</comment>
<reference evidence="1" key="1">
    <citation type="journal article" date="2019" name="Genome Biol. Evol.">
        <title>The Rhododendron genome and chromosomal organization provide insight into shared whole-genome duplications across the heath family (Ericaceae).</title>
        <authorList>
            <person name="Soza V.L."/>
            <person name="Lindsley D."/>
            <person name="Waalkes A."/>
            <person name="Ramage E."/>
            <person name="Patwardhan R.P."/>
            <person name="Burton J.N."/>
            <person name="Adey A."/>
            <person name="Kumar A."/>
            <person name="Qiu R."/>
            <person name="Shendure J."/>
            <person name="Hall B."/>
        </authorList>
    </citation>
    <scope>NUCLEOTIDE SEQUENCE</scope>
    <source>
        <strain evidence="1">RSF 1966-606</strain>
    </source>
</reference>
<dbReference type="OrthoDB" id="1713380at2759"/>
<accession>A0A6A4KRQ0</accession>
<dbReference type="AlphaFoldDB" id="A0A6A4KRQ0"/>
<organism evidence="1">
    <name type="scientific">Rhododendron williamsianum</name>
    <dbReference type="NCBI Taxonomy" id="262921"/>
    <lineage>
        <taxon>Eukaryota</taxon>
        <taxon>Viridiplantae</taxon>
        <taxon>Streptophyta</taxon>
        <taxon>Embryophyta</taxon>
        <taxon>Tracheophyta</taxon>
        <taxon>Spermatophyta</taxon>
        <taxon>Magnoliopsida</taxon>
        <taxon>eudicotyledons</taxon>
        <taxon>Gunneridae</taxon>
        <taxon>Pentapetalae</taxon>
        <taxon>asterids</taxon>
        <taxon>Ericales</taxon>
        <taxon>Ericaceae</taxon>
        <taxon>Ericoideae</taxon>
        <taxon>Rhodoreae</taxon>
        <taxon>Rhododendron</taxon>
    </lineage>
</organism>